<protein>
    <submittedName>
        <fullName evidence="1">Uncharacterized protein</fullName>
    </submittedName>
</protein>
<keyword evidence="2" id="KW-1185">Reference proteome</keyword>
<evidence type="ECO:0000313" key="2">
    <source>
        <dbReference type="Proteomes" id="UP000620596"/>
    </source>
</evidence>
<dbReference type="EMBL" id="BMIG01000003">
    <property type="protein sequence ID" value="GGA91018.1"/>
    <property type="molecule type" value="Genomic_DNA"/>
</dbReference>
<dbReference type="Proteomes" id="UP000620596">
    <property type="component" value="Unassembled WGS sequence"/>
</dbReference>
<comment type="caution">
    <text evidence="1">The sequence shown here is derived from an EMBL/GenBank/DDBJ whole genome shotgun (WGS) entry which is preliminary data.</text>
</comment>
<proteinExistence type="predicted"/>
<accession>A0A916SAD9</accession>
<reference evidence="1" key="1">
    <citation type="journal article" date="2014" name="Int. J. Syst. Evol. Microbiol.">
        <title>Complete genome sequence of Corynebacterium casei LMG S-19264T (=DSM 44701T), isolated from a smear-ripened cheese.</title>
        <authorList>
            <consortium name="US DOE Joint Genome Institute (JGI-PGF)"/>
            <person name="Walter F."/>
            <person name="Albersmeier A."/>
            <person name="Kalinowski J."/>
            <person name="Ruckert C."/>
        </authorList>
    </citation>
    <scope>NUCLEOTIDE SEQUENCE</scope>
    <source>
        <strain evidence="1">CGMCC 1.15322</strain>
    </source>
</reference>
<name>A0A916SAD9_9BURK</name>
<sequence>MNTPDAVHNDLDLPTGQRERKAYTTLAAQFALIGIELINGDPEVIGQTPYYATRYGLWKPLESLDAARDYLAKRIKAGREQELQAQ</sequence>
<reference evidence="1" key="2">
    <citation type="submission" date="2020-09" db="EMBL/GenBank/DDBJ databases">
        <authorList>
            <person name="Sun Q."/>
            <person name="Zhou Y."/>
        </authorList>
    </citation>
    <scope>NUCLEOTIDE SEQUENCE</scope>
    <source>
        <strain evidence="1">CGMCC 1.15322</strain>
    </source>
</reference>
<gene>
    <name evidence="1" type="ORF">GCM10011496_09870</name>
</gene>
<dbReference type="AlphaFoldDB" id="A0A916SAD9"/>
<dbReference type="RefSeq" id="WP_188707213.1">
    <property type="nucleotide sequence ID" value="NZ_BMIG01000003.1"/>
</dbReference>
<organism evidence="1 2">
    <name type="scientific">Polaromonas eurypsychrophila</name>
    <dbReference type="NCBI Taxonomy" id="1614635"/>
    <lineage>
        <taxon>Bacteria</taxon>
        <taxon>Pseudomonadati</taxon>
        <taxon>Pseudomonadota</taxon>
        <taxon>Betaproteobacteria</taxon>
        <taxon>Burkholderiales</taxon>
        <taxon>Comamonadaceae</taxon>
        <taxon>Polaromonas</taxon>
    </lineage>
</organism>
<evidence type="ECO:0000313" key="1">
    <source>
        <dbReference type="EMBL" id="GGA91018.1"/>
    </source>
</evidence>